<dbReference type="EMBL" id="BSYO01000027">
    <property type="protein sequence ID" value="GMH24254.1"/>
    <property type="molecule type" value="Genomic_DNA"/>
</dbReference>
<evidence type="ECO:0000256" key="1">
    <source>
        <dbReference type="SAM" id="MobiDB-lite"/>
    </source>
</evidence>
<dbReference type="PROSITE" id="PS51806">
    <property type="entry name" value="DOG1"/>
    <property type="match status" value="1"/>
</dbReference>
<proteinExistence type="predicted"/>
<feature type="region of interest" description="Disordered" evidence="1">
    <location>
        <begin position="130"/>
        <end position="152"/>
    </location>
</feature>
<dbReference type="InterPro" id="IPR025422">
    <property type="entry name" value="TGA_domain"/>
</dbReference>
<dbReference type="PANTHER" id="PTHR46354:SF12">
    <property type="entry name" value="DNA-BINDING PROTEIN-LIKE PROTEIN"/>
    <property type="match status" value="1"/>
</dbReference>
<evidence type="ECO:0000313" key="3">
    <source>
        <dbReference type="EMBL" id="GMH24254.1"/>
    </source>
</evidence>
<feature type="compositionally biased region" description="Basic and acidic residues" evidence="1">
    <location>
        <begin position="1"/>
        <end position="17"/>
    </location>
</feature>
<evidence type="ECO:0000313" key="4">
    <source>
        <dbReference type="Proteomes" id="UP001279734"/>
    </source>
</evidence>
<feature type="compositionally biased region" description="Basic and acidic residues" evidence="1">
    <location>
        <begin position="46"/>
        <end position="61"/>
    </location>
</feature>
<dbReference type="GO" id="GO:0006351">
    <property type="term" value="P:DNA-templated transcription"/>
    <property type="evidence" value="ECO:0007669"/>
    <property type="project" value="InterPro"/>
</dbReference>
<keyword evidence="4" id="KW-1185">Reference proteome</keyword>
<gene>
    <name evidence="3" type="ORF">Nepgr_026097</name>
</gene>
<protein>
    <recommendedName>
        <fullName evidence="2">DOG1 domain-containing protein</fullName>
    </recommendedName>
</protein>
<evidence type="ECO:0000259" key="2">
    <source>
        <dbReference type="PROSITE" id="PS51806"/>
    </source>
</evidence>
<reference evidence="3" key="1">
    <citation type="submission" date="2023-05" db="EMBL/GenBank/DDBJ databases">
        <title>Nepenthes gracilis genome sequencing.</title>
        <authorList>
            <person name="Fukushima K."/>
        </authorList>
    </citation>
    <scope>NUCLEOTIDE SEQUENCE</scope>
    <source>
        <strain evidence="3">SING2019-196</strain>
    </source>
</reference>
<feature type="region of interest" description="Disordered" evidence="1">
    <location>
        <begin position="33"/>
        <end position="86"/>
    </location>
</feature>
<dbReference type="Pfam" id="PF14144">
    <property type="entry name" value="DOG1"/>
    <property type="match status" value="1"/>
</dbReference>
<feature type="region of interest" description="Disordered" evidence="1">
    <location>
        <begin position="1"/>
        <end position="20"/>
    </location>
</feature>
<comment type="caution">
    <text evidence="3">The sequence shown here is derived from an EMBL/GenBank/DDBJ whole genome shotgun (WGS) entry which is preliminary data.</text>
</comment>
<feature type="domain" description="DOG1" evidence="2">
    <location>
        <begin position="118"/>
        <end position="320"/>
    </location>
</feature>
<dbReference type="Proteomes" id="UP001279734">
    <property type="component" value="Unassembled WGS sequence"/>
</dbReference>
<feature type="compositionally biased region" description="Pro residues" evidence="1">
    <location>
        <begin position="63"/>
        <end position="77"/>
    </location>
</feature>
<dbReference type="InterPro" id="IPR051886">
    <property type="entry name" value="Seed_Dev/Stress_Resp_Reg"/>
</dbReference>
<sequence>MRFSNHHVEHQFKHSSDAARTWEYAATSRWQPKISKRLPLSSKKTHPQDATRLKTAEEDRGSTPPPSTRPPCPPPSGDPCRFSLRLNNPPPPVKLFIVTQTGGSPRPGDNVEKLNDGRHRFQSLLRDMVRPAQPPNHTTHRPSQETQTTEDNQHCRRFVEEVMSHHAEFYRVKSLAARTDVLSLFSAQWASSFERSLQWVAGLRPTNIFHLVCTESSIRFESNVINVLRGQRTGELGELSPGQLGRVSELQCETVRTENEISDELSQWQDGLASVDWDGSISGGGGVGGVEGKLVRLVEVVEANRLRMGTLWRLVELLTP</sequence>
<dbReference type="PANTHER" id="PTHR46354">
    <property type="entry name" value="DOG1 DOMAIN-CONTAINING PROTEIN"/>
    <property type="match status" value="1"/>
</dbReference>
<accession>A0AAD3Y1S0</accession>
<name>A0AAD3Y1S0_NEPGR</name>
<organism evidence="3 4">
    <name type="scientific">Nepenthes gracilis</name>
    <name type="common">Slender pitcher plant</name>
    <dbReference type="NCBI Taxonomy" id="150966"/>
    <lineage>
        <taxon>Eukaryota</taxon>
        <taxon>Viridiplantae</taxon>
        <taxon>Streptophyta</taxon>
        <taxon>Embryophyta</taxon>
        <taxon>Tracheophyta</taxon>
        <taxon>Spermatophyta</taxon>
        <taxon>Magnoliopsida</taxon>
        <taxon>eudicotyledons</taxon>
        <taxon>Gunneridae</taxon>
        <taxon>Pentapetalae</taxon>
        <taxon>Caryophyllales</taxon>
        <taxon>Nepenthaceae</taxon>
        <taxon>Nepenthes</taxon>
    </lineage>
</organism>
<dbReference type="AlphaFoldDB" id="A0AAD3Y1S0"/>
<dbReference type="GO" id="GO:0043565">
    <property type="term" value="F:sequence-specific DNA binding"/>
    <property type="evidence" value="ECO:0007669"/>
    <property type="project" value="InterPro"/>
</dbReference>